<feature type="compositionally biased region" description="Low complexity" evidence="4">
    <location>
        <begin position="538"/>
        <end position="559"/>
    </location>
</feature>
<dbReference type="Proteomes" id="UP001642405">
    <property type="component" value="Unassembled WGS sequence"/>
</dbReference>
<keyword evidence="1" id="KW-0677">Repeat</keyword>
<feature type="region of interest" description="Disordered" evidence="4">
    <location>
        <begin position="1183"/>
        <end position="1254"/>
    </location>
</feature>
<evidence type="ECO:0000256" key="3">
    <source>
        <dbReference type="PROSITE-ProRule" id="PRU00023"/>
    </source>
</evidence>
<feature type="repeat" description="ANK" evidence="3">
    <location>
        <begin position="197"/>
        <end position="219"/>
    </location>
</feature>
<evidence type="ECO:0000256" key="2">
    <source>
        <dbReference type="ARBA" id="ARBA00023043"/>
    </source>
</evidence>
<feature type="compositionally biased region" description="Basic and acidic residues" evidence="4">
    <location>
        <begin position="1235"/>
        <end position="1249"/>
    </location>
</feature>
<feature type="repeat" description="ANK" evidence="3">
    <location>
        <begin position="301"/>
        <end position="322"/>
    </location>
</feature>
<feature type="compositionally biased region" description="Basic residues" evidence="4">
    <location>
        <begin position="1131"/>
        <end position="1141"/>
    </location>
</feature>
<feature type="repeat" description="ANK" evidence="3">
    <location>
        <begin position="268"/>
        <end position="300"/>
    </location>
</feature>
<feature type="transmembrane region" description="Helical" evidence="5">
    <location>
        <begin position="1092"/>
        <end position="1111"/>
    </location>
</feature>
<reference evidence="6 7" key="1">
    <citation type="submission" date="2024-01" db="EMBL/GenBank/DDBJ databases">
        <authorList>
            <person name="Allen C."/>
            <person name="Tagirdzhanova G."/>
        </authorList>
    </citation>
    <scope>NUCLEOTIDE SEQUENCE [LARGE SCALE GENOMIC DNA]</scope>
</reference>
<feature type="region of interest" description="Disordered" evidence="4">
    <location>
        <begin position="1316"/>
        <end position="1363"/>
    </location>
</feature>
<name>A0ABP0BQX1_9PEZI</name>
<dbReference type="InterPro" id="IPR051637">
    <property type="entry name" value="Ank_repeat_dom-contain_49"/>
</dbReference>
<dbReference type="PANTHER" id="PTHR24180">
    <property type="entry name" value="CYCLIN-DEPENDENT KINASE INHIBITOR 2C-RELATED"/>
    <property type="match status" value="1"/>
</dbReference>
<feature type="repeat" description="ANK" evidence="3">
    <location>
        <begin position="235"/>
        <end position="267"/>
    </location>
</feature>
<dbReference type="PROSITE" id="PS50297">
    <property type="entry name" value="ANK_REP_REGION"/>
    <property type="match status" value="5"/>
</dbReference>
<feature type="compositionally biased region" description="Gly residues" evidence="4">
    <location>
        <begin position="944"/>
        <end position="954"/>
    </location>
</feature>
<dbReference type="Pfam" id="PF01544">
    <property type="entry name" value="CorA"/>
    <property type="match status" value="1"/>
</dbReference>
<sequence length="1363" mass="148315">MDQSTSLVASLMASVASSAPDPRHLHLIAASAQANEARVREILAEEPSWTTRHDRDALRQSLQRVAARGNLAVTKLLLEKGADVEPRRENELPALWKAAEAGHFAVVQELLRYHANPNVAVRSRLGQTALFPACFRGHNKVVGLLLDHGADVRVRDKEGRTPLLYLSSEKEKVKWTMDTLRLLLDRGHANPEVRDNIGRTPLLWAATNGNLQLVEALLNGSLGGAVADVSAANNRGRSALHLAAEANHEAMVRLLLKFKADPNAVSDGGWTPLHNAVQNGHEAVVSLLLDADANVNAELSNGMTPLHWAAFNGFESVVKLLLARDETKLDVKDSFDRTPMLCAAERFHRDIVQLLSPVHAARRLSPAARAACNEFKATVVDFGNFRDGKQHQVFKRSVYDVLYGWDEENGKPKIDTQIKNIKYQPDFRWIHLPANNIAWVETLLSKWFIEGGHRDIEPFKALEKCFDQEHRGPLAHAHFMRTYCHRIPALHSHGANMQQSTDRQQPFPPLSEEPTDAGATSASNMAPSTTLTKGGGVVSTTDGTSTPTPKKAAAAAATALAGQPDNGDGSPGTPRSDKKKGKGEQIAERHPRRAKRASGPPGNPPGTKALKAAARSVAAGVAPPLVWDASKLPALNGKIVLFMPFLHYETDERRQRMTHAINLVRDGWDPPEGSPRDIMLTKAYIPNTPPLHPRRTLDQFFYHGIDTSIRDTDQVVYRYCKRHDIEKKVFMVDQLWMWVLGKDLVITCFPQRWDQPARDPLNVVDGIIEETNAKTRPPIQSVFDLAMLITNRCSGMFDRYRLADQDYQFLDMFESSIGLVTNTESELFSRFNKASELSAEWLELHRRPSRRQIGGLASSLTSQSSPSLVPTEESGRLHATVPVFPDALLDIGTETSLLAEIKDIRDELNILRVVLLSQESTLMEFEKNLTEELKPEGTTSNSRRGGGGGGMGYGSMMSGGGAGGNNGGGSMASFSTPISVDSIVGEIRKRARDSARLLEIHLKDIDRMDRQAESIYMSLTNLLDLKQKHSNALEARFARDHAMIAARQGQTIMAFTIVTIIFLPMSFISSFFSMQITDWTSNLTLGYVSKYLFGIGLGISIPLVIMAFTVSDIYDAVHNVMGAIRDQRTRWHPTRGRRAAGRHADGRAGRDLATSAGEGKAEKDSDGDSLATIEKVKRSLLMGSRAAGSHSHSRSGGGGGGGGLFGSKSRSWSIGGGASGGRPAPPRLNNGGAAADRDGMSGSHVRYESTDDGNQQLHDLRRLSSHQRQINAAHPNPHPHQHQLLHPPAWAVAAGTGGGSGTTGAGMVRHAAPGSVAAMSGDSGADGGSAHGGPERKYSAGSSAGRGWRASFERSRDLEAGKL</sequence>
<evidence type="ECO:0000256" key="4">
    <source>
        <dbReference type="SAM" id="MobiDB-lite"/>
    </source>
</evidence>
<dbReference type="Pfam" id="PF00023">
    <property type="entry name" value="Ank"/>
    <property type="match status" value="1"/>
</dbReference>
<keyword evidence="5" id="KW-1133">Transmembrane helix</keyword>
<keyword evidence="5" id="KW-0472">Membrane</keyword>
<dbReference type="Pfam" id="PF12796">
    <property type="entry name" value="Ank_2"/>
    <property type="match status" value="2"/>
</dbReference>
<feature type="region of interest" description="Disordered" evidence="4">
    <location>
        <begin position="495"/>
        <end position="611"/>
    </location>
</feature>
<evidence type="ECO:0000256" key="1">
    <source>
        <dbReference type="ARBA" id="ARBA00022737"/>
    </source>
</evidence>
<evidence type="ECO:0008006" key="8">
    <source>
        <dbReference type="Google" id="ProtNLM"/>
    </source>
</evidence>
<dbReference type="InterPro" id="IPR002110">
    <property type="entry name" value="Ankyrin_rpt"/>
</dbReference>
<keyword evidence="2 3" id="KW-0040">ANK repeat</keyword>
<proteinExistence type="predicted"/>
<protein>
    <recommendedName>
        <fullName evidence="8">Ankyrin repeat protein</fullName>
    </recommendedName>
</protein>
<dbReference type="EMBL" id="CAWUHB010000024">
    <property type="protein sequence ID" value="CAK7222067.1"/>
    <property type="molecule type" value="Genomic_DNA"/>
</dbReference>
<gene>
    <name evidence="6" type="ORF">SCUCBS95973_004715</name>
</gene>
<keyword evidence="5" id="KW-0812">Transmembrane</keyword>
<feature type="transmembrane region" description="Helical" evidence="5">
    <location>
        <begin position="1052"/>
        <end position="1072"/>
    </location>
</feature>
<dbReference type="Pfam" id="PF13637">
    <property type="entry name" value="Ank_4"/>
    <property type="match status" value="1"/>
</dbReference>
<feature type="compositionally biased region" description="Polar residues" evidence="4">
    <location>
        <begin position="518"/>
        <end position="531"/>
    </location>
</feature>
<dbReference type="Gene3D" id="1.20.58.340">
    <property type="entry name" value="Magnesium transport protein CorA, transmembrane region"/>
    <property type="match status" value="1"/>
</dbReference>
<accession>A0ABP0BQX1</accession>
<feature type="region of interest" description="Disordered" evidence="4">
    <location>
        <begin position="1131"/>
        <end position="1169"/>
    </location>
</feature>
<dbReference type="SUPFAM" id="SSF48403">
    <property type="entry name" value="Ankyrin repeat"/>
    <property type="match status" value="1"/>
</dbReference>
<dbReference type="PROSITE" id="PS50088">
    <property type="entry name" value="ANK_REPEAT"/>
    <property type="match status" value="5"/>
</dbReference>
<dbReference type="InterPro" id="IPR036770">
    <property type="entry name" value="Ankyrin_rpt-contain_sf"/>
</dbReference>
<evidence type="ECO:0000313" key="6">
    <source>
        <dbReference type="EMBL" id="CAK7222067.1"/>
    </source>
</evidence>
<evidence type="ECO:0000313" key="7">
    <source>
        <dbReference type="Proteomes" id="UP001642405"/>
    </source>
</evidence>
<feature type="compositionally biased region" description="Gly residues" evidence="4">
    <location>
        <begin position="1195"/>
        <end position="1205"/>
    </location>
</feature>
<organism evidence="6 7">
    <name type="scientific">Sporothrix curviconia</name>
    <dbReference type="NCBI Taxonomy" id="1260050"/>
    <lineage>
        <taxon>Eukaryota</taxon>
        <taxon>Fungi</taxon>
        <taxon>Dikarya</taxon>
        <taxon>Ascomycota</taxon>
        <taxon>Pezizomycotina</taxon>
        <taxon>Sordariomycetes</taxon>
        <taxon>Sordariomycetidae</taxon>
        <taxon>Ophiostomatales</taxon>
        <taxon>Ophiostomataceae</taxon>
        <taxon>Sporothrix</taxon>
    </lineage>
</organism>
<dbReference type="Gene3D" id="1.25.40.20">
    <property type="entry name" value="Ankyrin repeat-containing domain"/>
    <property type="match status" value="3"/>
</dbReference>
<dbReference type="PANTHER" id="PTHR24180:SF45">
    <property type="entry name" value="POLY [ADP-RIBOSE] POLYMERASE TANKYRASE"/>
    <property type="match status" value="1"/>
</dbReference>
<dbReference type="InterPro" id="IPR002523">
    <property type="entry name" value="MgTranspt_CorA/ZnTranspt_ZntB"/>
</dbReference>
<comment type="caution">
    <text evidence="6">The sequence shown here is derived from an EMBL/GenBank/DDBJ whole genome shotgun (WGS) entry which is preliminary data.</text>
</comment>
<feature type="compositionally biased region" description="Polar residues" evidence="4">
    <location>
        <begin position="495"/>
        <end position="504"/>
    </location>
</feature>
<feature type="compositionally biased region" description="Basic and acidic residues" evidence="4">
    <location>
        <begin position="1351"/>
        <end position="1363"/>
    </location>
</feature>
<keyword evidence="7" id="KW-1185">Reference proteome</keyword>
<feature type="region of interest" description="Disordered" evidence="4">
    <location>
        <begin position="932"/>
        <end position="954"/>
    </location>
</feature>
<feature type="repeat" description="ANK" evidence="3">
    <location>
        <begin position="125"/>
        <end position="157"/>
    </location>
</feature>
<evidence type="ECO:0000256" key="5">
    <source>
        <dbReference type="SAM" id="Phobius"/>
    </source>
</evidence>
<dbReference type="SMART" id="SM00248">
    <property type="entry name" value="ANK"/>
    <property type="match status" value="9"/>
</dbReference>